<dbReference type="SUPFAM" id="SSF54427">
    <property type="entry name" value="NTF2-like"/>
    <property type="match status" value="2"/>
</dbReference>
<accession>A0A5D0RK82</accession>
<organism evidence="2 3">
    <name type="scientific">Maritimibacter fusiformis</name>
    <dbReference type="NCBI Taxonomy" id="2603819"/>
    <lineage>
        <taxon>Bacteria</taxon>
        <taxon>Pseudomonadati</taxon>
        <taxon>Pseudomonadota</taxon>
        <taxon>Alphaproteobacteria</taxon>
        <taxon>Rhodobacterales</taxon>
        <taxon>Roseobacteraceae</taxon>
        <taxon>Maritimibacter</taxon>
    </lineage>
</organism>
<protein>
    <submittedName>
        <fullName evidence="2">Ester cyclase</fullName>
    </submittedName>
</protein>
<dbReference type="AlphaFoldDB" id="A0A5D0RK82"/>
<keyword evidence="3" id="KW-1185">Reference proteome</keyword>
<evidence type="ECO:0000313" key="2">
    <source>
        <dbReference type="EMBL" id="TYB81058.1"/>
    </source>
</evidence>
<sequence>MTSRFANLPDYIQGVTYEIWEGRQIASLRESYGKDMVMRSTAALILGNDGVIKDTLAAQAAFPDRQILGDDVIWSGNEKDGYLSSHRSVITGTHSGHGVFGAPTGKVVTTRCIADCFVQDDVITDEWLCYDFSSMVKQLGHSPRDWAAATIEREGGPDTAIRPFTPDQDRPGPYSDTGNDHPLGERLADILTRIMGADIAVIGETYDRAVNVYHAGGATGWGRPFAEAQWMQLRTAFPDAEFRVHHRIGRSDSGEPDRAAIRWSLDGAHTGHGVFGPPTGAPVHVMGFTHAEFGPWGLRREWSLWDEVAIWKQILLHEGRKE</sequence>
<dbReference type="RefSeq" id="WP_148378121.1">
    <property type="nucleotide sequence ID" value="NZ_VSIY01000009.1"/>
</dbReference>
<comment type="caution">
    <text evidence="2">The sequence shown here is derived from an EMBL/GenBank/DDBJ whole genome shotgun (WGS) entry which is preliminary data.</text>
</comment>
<dbReference type="PANTHER" id="PTHR38436:SF1">
    <property type="entry name" value="ESTER CYCLASE"/>
    <property type="match status" value="1"/>
</dbReference>
<dbReference type="Pfam" id="PF07366">
    <property type="entry name" value="SnoaL"/>
    <property type="match status" value="2"/>
</dbReference>
<feature type="region of interest" description="Disordered" evidence="1">
    <location>
        <begin position="152"/>
        <end position="182"/>
    </location>
</feature>
<dbReference type="PANTHER" id="PTHR38436">
    <property type="entry name" value="POLYKETIDE CYCLASE SNOAL-LIKE DOMAIN"/>
    <property type="match status" value="1"/>
</dbReference>
<evidence type="ECO:0000256" key="1">
    <source>
        <dbReference type="SAM" id="MobiDB-lite"/>
    </source>
</evidence>
<reference evidence="2 3" key="1">
    <citation type="submission" date="2019-08" db="EMBL/GenBank/DDBJ databases">
        <title>Identification of a novel species of the genus Boseongicola.</title>
        <authorList>
            <person name="Zhang X.-Q."/>
        </authorList>
    </citation>
    <scope>NUCLEOTIDE SEQUENCE [LARGE SCALE GENOMIC DNA]</scope>
    <source>
        <strain evidence="2 3">HY14</strain>
    </source>
</reference>
<dbReference type="Proteomes" id="UP000322080">
    <property type="component" value="Unassembled WGS sequence"/>
</dbReference>
<proteinExistence type="predicted"/>
<dbReference type="Gene3D" id="3.10.450.50">
    <property type="match status" value="2"/>
</dbReference>
<dbReference type="EMBL" id="VSIY01000009">
    <property type="protein sequence ID" value="TYB81058.1"/>
    <property type="molecule type" value="Genomic_DNA"/>
</dbReference>
<gene>
    <name evidence="2" type="ORF">FVF75_11485</name>
</gene>
<name>A0A5D0RK82_9RHOB</name>
<evidence type="ECO:0000313" key="3">
    <source>
        <dbReference type="Proteomes" id="UP000322080"/>
    </source>
</evidence>
<dbReference type="GO" id="GO:0030638">
    <property type="term" value="P:polyketide metabolic process"/>
    <property type="evidence" value="ECO:0007669"/>
    <property type="project" value="InterPro"/>
</dbReference>
<dbReference type="InterPro" id="IPR009959">
    <property type="entry name" value="Cyclase_SnoaL-like"/>
</dbReference>
<dbReference type="InterPro" id="IPR032710">
    <property type="entry name" value="NTF2-like_dom_sf"/>
</dbReference>